<dbReference type="EMBL" id="LJOD01000001">
    <property type="protein sequence ID" value="KPE52822.1"/>
    <property type="molecule type" value="Genomic_DNA"/>
</dbReference>
<proteinExistence type="predicted"/>
<reference evidence="2" key="2">
    <citation type="submission" date="2015-09" db="EMBL/GenBank/DDBJ databases">
        <title>Draft genome sequence of a multidrug-resistant Chryseobacterium indologenes isolate from Malaysia.</title>
        <authorList>
            <person name="Yu C.Y."/>
            <person name="Ang G.Y."/>
            <person name="Chan K.-G."/>
        </authorList>
    </citation>
    <scope>NUCLEOTIDE SEQUENCE [LARGE SCALE GENOMIC DNA]</scope>
    <source>
        <strain evidence="2">CI_885</strain>
    </source>
</reference>
<dbReference type="RefSeq" id="WP_062696388.1">
    <property type="nucleotide sequence ID" value="NZ_LJOD01000001.1"/>
</dbReference>
<dbReference type="Proteomes" id="UP000037953">
    <property type="component" value="Unassembled WGS sequence"/>
</dbReference>
<organism evidence="1 2">
    <name type="scientific">Chryseobacterium indologenes</name>
    <name type="common">Flavobacterium indologenes</name>
    <dbReference type="NCBI Taxonomy" id="253"/>
    <lineage>
        <taxon>Bacteria</taxon>
        <taxon>Pseudomonadati</taxon>
        <taxon>Bacteroidota</taxon>
        <taxon>Flavobacteriia</taxon>
        <taxon>Flavobacteriales</taxon>
        <taxon>Weeksellaceae</taxon>
        <taxon>Chryseobacterium group</taxon>
        <taxon>Chryseobacterium</taxon>
    </lineage>
</organism>
<protein>
    <submittedName>
        <fullName evidence="1">Uncharacterized protein</fullName>
    </submittedName>
</protein>
<dbReference type="AlphaFoldDB" id="A0A0N0IY62"/>
<dbReference type="PATRIC" id="fig|253.9.peg.455"/>
<evidence type="ECO:0000313" key="2">
    <source>
        <dbReference type="Proteomes" id="UP000037953"/>
    </source>
</evidence>
<gene>
    <name evidence="1" type="ORF">AOB46_02160</name>
</gene>
<sequence length="90" mass="10320">MIDVKVENGIKKINNKKLEEVLEHINPVHTNINLIEKIFNDITSEDDFVTELRLLKEKETPTALLLYIMHIGSLDSLYDANIIFAKVLEG</sequence>
<comment type="caution">
    <text evidence="1">The sequence shown here is derived from an EMBL/GenBank/DDBJ whole genome shotgun (WGS) entry which is preliminary data.</text>
</comment>
<evidence type="ECO:0000313" key="1">
    <source>
        <dbReference type="EMBL" id="KPE52822.1"/>
    </source>
</evidence>
<reference evidence="1 2" key="1">
    <citation type="journal article" date="2015" name="Genom Data">
        <title>Draft genome sequence of a multidrug-resistant Chryseobacterium indologenes isolate from Malaysia.</title>
        <authorList>
            <person name="Yu C.Y."/>
            <person name="Ang G.Y."/>
            <person name="Cheng H.J."/>
            <person name="Cheong Y.M."/>
            <person name="Yin W.F."/>
            <person name="Chan K.G."/>
        </authorList>
    </citation>
    <scope>NUCLEOTIDE SEQUENCE [LARGE SCALE GENOMIC DNA]</scope>
    <source>
        <strain evidence="1 2">CI_885</strain>
    </source>
</reference>
<accession>A0A0N0IY62</accession>
<name>A0A0N0IY62_CHRID</name>